<evidence type="ECO:0000256" key="1">
    <source>
        <dbReference type="ARBA" id="ARBA00004370"/>
    </source>
</evidence>
<evidence type="ECO:0000256" key="4">
    <source>
        <dbReference type="ARBA" id="ARBA00023136"/>
    </source>
</evidence>
<evidence type="ECO:0000259" key="8">
    <source>
        <dbReference type="PROSITE" id="PS50836"/>
    </source>
</evidence>
<keyword evidence="9" id="KW-0503">Monooxygenase</keyword>
<dbReference type="InterPro" id="IPR008977">
    <property type="entry name" value="PHM/PNGase_F_dom_sf"/>
</dbReference>
<dbReference type="EMBL" id="JAHLQT010000697">
    <property type="protein sequence ID" value="KAG7178090.1"/>
    <property type="molecule type" value="Genomic_DNA"/>
</dbReference>
<dbReference type="SUPFAM" id="SSF49742">
    <property type="entry name" value="PHM/PNGase F"/>
    <property type="match status" value="2"/>
</dbReference>
<protein>
    <submittedName>
        <fullName evidence="9">DBH-like monooxygenase protein 1-like</fullName>
    </submittedName>
</protein>
<feature type="domain" description="DOMON" evidence="8">
    <location>
        <begin position="13"/>
        <end position="128"/>
    </location>
</feature>
<sequence length="694" mass="76846">MDFTHRVMLDQSGNYFMLWTPLESNITIEVQVATTGYVGLGFSPNGGMKGADIVMGWVDNSGNVFLHDRYSNGYEPPSVDESQDAELLGGYQNDTHTVLRFSRSWNTCDHGSDYQLSGDTVRVIWAYNNEDPVDKTSMKRHEYDQRGTKSLYLQEPQFILPSFSEDVKMWDLFSPNYASVIEEKNLAHVHHIVVYECHIPDSARHFEKWLDLEGNQCFSPNMPVSWKYCRTPIFGWAIGSEGEMFPDHVGFPIGEEHGGATYYMMETHYDNPSQQEGIVDASGIRIFYTDRLRKYDAGTIMFGHSVSPLHIIPPNQKWLSIGHCHSSCTEKELPENGIHLIQGLPHAHLLGSSISLRHIRDDKTYDFNFQSTRILKEEVTILPGDSLITECGFDATRRSRPTFGGFGTQEEMCLTFLTYYPRVNLSICSSAPPMESILQGVGIQEVYNSEQMHEYFSEILEVDEEKETELAQAMRSGNVTSEMEPIVLAELLHLVTVKAPEKYLNMSLLEILNDEATWQDDKMLAEFQDRVVTGNHTALCYIRQKNGSIANVLMSYPDFTPLEPTVEVCDADQQVPTIPMSSAENPGSATSVSSAGDPGSTTSVSSAGDPGSTTSVSSAGDPGSTTSVSSAGDPGSTTSVSSAGDPGSTTSVSPSENAVANTIPLKPLPCPFIVASCKNRRKPFTQLGNRPHFY</sequence>
<keyword evidence="4" id="KW-0472">Membrane</keyword>
<accession>A0A8J5NDZ1</accession>
<dbReference type="Gene3D" id="2.60.120.230">
    <property type="match status" value="1"/>
</dbReference>
<dbReference type="FunFam" id="2.60.120.230:FF:000001">
    <property type="entry name" value="Monooxygenase, DBH-like 1"/>
    <property type="match status" value="1"/>
</dbReference>
<dbReference type="PANTHER" id="PTHR10157">
    <property type="entry name" value="DOPAMINE BETA HYDROXYLASE RELATED"/>
    <property type="match status" value="1"/>
</dbReference>
<dbReference type="PANTHER" id="PTHR10157:SF23">
    <property type="entry name" value="MOXD1 HOMOLOG 1"/>
    <property type="match status" value="1"/>
</dbReference>
<dbReference type="FunFam" id="2.60.40.1210:FF:000001">
    <property type="entry name" value="Monooxygenase, DBH-like 1, like"/>
    <property type="match status" value="1"/>
</dbReference>
<comment type="similarity">
    <text evidence="2">Belongs to the copper type II ascorbate-dependent monooxygenase family.</text>
</comment>
<dbReference type="CDD" id="cd09631">
    <property type="entry name" value="DOMON_DOH"/>
    <property type="match status" value="1"/>
</dbReference>
<reference evidence="9" key="1">
    <citation type="journal article" date="2021" name="Sci. Adv.">
        <title>The American lobster genome reveals insights on longevity, neural, and immune adaptations.</title>
        <authorList>
            <person name="Polinski J.M."/>
            <person name="Zimin A.V."/>
            <person name="Clark K.F."/>
            <person name="Kohn A.B."/>
            <person name="Sadowski N."/>
            <person name="Timp W."/>
            <person name="Ptitsyn A."/>
            <person name="Khanna P."/>
            <person name="Romanova D.Y."/>
            <person name="Williams P."/>
            <person name="Greenwood S.J."/>
            <person name="Moroz L.L."/>
            <person name="Walt D.R."/>
            <person name="Bodnar A.G."/>
        </authorList>
    </citation>
    <scope>NUCLEOTIDE SEQUENCE</scope>
    <source>
        <strain evidence="9">GMGI-L3</strain>
    </source>
</reference>
<evidence type="ECO:0000256" key="3">
    <source>
        <dbReference type="ARBA" id="ARBA00022729"/>
    </source>
</evidence>
<feature type="region of interest" description="Disordered" evidence="7">
    <location>
        <begin position="577"/>
        <end position="655"/>
    </location>
</feature>
<proteinExistence type="inferred from homology"/>
<dbReference type="InterPro" id="IPR014784">
    <property type="entry name" value="Cu2_ascorb_mOase-like_C"/>
</dbReference>
<evidence type="ECO:0000256" key="5">
    <source>
        <dbReference type="ARBA" id="ARBA00023157"/>
    </source>
</evidence>
<dbReference type="GO" id="GO:0006589">
    <property type="term" value="P:octopamine biosynthetic process"/>
    <property type="evidence" value="ECO:0007669"/>
    <property type="project" value="TreeGrafter"/>
</dbReference>
<dbReference type="GO" id="GO:0004500">
    <property type="term" value="F:dopamine beta-monooxygenase activity"/>
    <property type="evidence" value="ECO:0007669"/>
    <property type="project" value="InterPro"/>
</dbReference>
<comment type="caution">
    <text evidence="9">The sequence shown here is derived from an EMBL/GenBank/DDBJ whole genome shotgun (WGS) entry which is preliminary data.</text>
</comment>
<keyword evidence="3" id="KW-0732">Signal</keyword>
<dbReference type="InterPro" id="IPR000945">
    <property type="entry name" value="DBH-like"/>
</dbReference>
<dbReference type="Pfam" id="PF03351">
    <property type="entry name" value="DOMON"/>
    <property type="match status" value="1"/>
</dbReference>
<dbReference type="InterPro" id="IPR045266">
    <property type="entry name" value="DOH_DOMON"/>
</dbReference>
<gene>
    <name evidence="9" type="primary">Moxd1-L</name>
    <name evidence="9" type="ORF">Hamer_G003856</name>
</gene>
<dbReference type="Gene3D" id="2.60.120.310">
    <property type="entry name" value="Copper type II, ascorbate-dependent monooxygenase, N-terminal domain"/>
    <property type="match status" value="1"/>
</dbReference>
<dbReference type="Gene3D" id="2.60.40.1210">
    <property type="entry name" value="Cellobiose dehydrogenase, cytochrome domain"/>
    <property type="match status" value="1"/>
</dbReference>
<evidence type="ECO:0000256" key="7">
    <source>
        <dbReference type="SAM" id="MobiDB-lite"/>
    </source>
</evidence>
<dbReference type="InterPro" id="IPR024548">
    <property type="entry name" value="Cu2_monoox_C"/>
</dbReference>
<dbReference type="InterPro" id="IPR000323">
    <property type="entry name" value="Cu2_ascorb_mOase_N"/>
</dbReference>
<dbReference type="Proteomes" id="UP000747542">
    <property type="component" value="Unassembled WGS sequence"/>
</dbReference>
<evidence type="ECO:0000313" key="9">
    <source>
        <dbReference type="EMBL" id="KAG7178090.1"/>
    </source>
</evidence>
<evidence type="ECO:0000256" key="2">
    <source>
        <dbReference type="ARBA" id="ARBA00010676"/>
    </source>
</evidence>
<dbReference type="InterPro" id="IPR028460">
    <property type="entry name" value="Tbh/DBH"/>
</dbReference>
<dbReference type="GO" id="GO:0042420">
    <property type="term" value="P:dopamine catabolic process"/>
    <property type="evidence" value="ECO:0007669"/>
    <property type="project" value="TreeGrafter"/>
</dbReference>
<dbReference type="PRINTS" id="PR00767">
    <property type="entry name" value="DBMONOXGNASE"/>
</dbReference>
<dbReference type="GO" id="GO:0030667">
    <property type="term" value="C:secretory granule membrane"/>
    <property type="evidence" value="ECO:0007669"/>
    <property type="project" value="TreeGrafter"/>
</dbReference>
<dbReference type="GO" id="GO:0042421">
    <property type="term" value="P:norepinephrine biosynthetic process"/>
    <property type="evidence" value="ECO:0007669"/>
    <property type="project" value="TreeGrafter"/>
</dbReference>
<dbReference type="SUPFAM" id="SSF49344">
    <property type="entry name" value="CBD9-like"/>
    <property type="match status" value="1"/>
</dbReference>
<dbReference type="GO" id="GO:0005615">
    <property type="term" value="C:extracellular space"/>
    <property type="evidence" value="ECO:0007669"/>
    <property type="project" value="TreeGrafter"/>
</dbReference>
<dbReference type="PROSITE" id="PS50836">
    <property type="entry name" value="DOMON"/>
    <property type="match status" value="1"/>
</dbReference>
<keyword evidence="6" id="KW-0325">Glycoprotein</keyword>
<keyword evidence="9" id="KW-0560">Oxidoreductase</keyword>
<dbReference type="AlphaFoldDB" id="A0A8J5NDZ1"/>
<keyword evidence="5" id="KW-1015">Disulfide bond</keyword>
<dbReference type="InterPro" id="IPR036939">
    <property type="entry name" value="Cu2_ascorb_mOase_N_sf"/>
</dbReference>
<dbReference type="Pfam" id="PF01082">
    <property type="entry name" value="Cu2_monooxygen"/>
    <property type="match status" value="1"/>
</dbReference>
<dbReference type="SMART" id="SM00664">
    <property type="entry name" value="DoH"/>
    <property type="match status" value="1"/>
</dbReference>
<comment type="subcellular location">
    <subcellularLocation>
        <location evidence="1">Membrane</location>
    </subcellularLocation>
</comment>
<keyword evidence="10" id="KW-1185">Reference proteome</keyword>
<name>A0A8J5NDZ1_HOMAM</name>
<organism evidence="9 10">
    <name type="scientific">Homarus americanus</name>
    <name type="common">American lobster</name>
    <dbReference type="NCBI Taxonomy" id="6706"/>
    <lineage>
        <taxon>Eukaryota</taxon>
        <taxon>Metazoa</taxon>
        <taxon>Ecdysozoa</taxon>
        <taxon>Arthropoda</taxon>
        <taxon>Crustacea</taxon>
        <taxon>Multicrustacea</taxon>
        <taxon>Malacostraca</taxon>
        <taxon>Eumalacostraca</taxon>
        <taxon>Eucarida</taxon>
        <taxon>Decapoda</taxon>
        <taxon>Pleocyemata</taxon>
        <taxon>Astacidea</taxon>
        <taxon>Nephropoidea</taxon>
        <taxon>Nephropidae</taxon>
        <taxon>Homarus</taxon>
    </lineage>
</organism>
<evidence type="ECO:0000313" key="10">
    <source>
        <dbReference type="Proteomes" id="UP000747542"/>
    </source>
</evidence>
<dbReference type="InterPro" id="IPR005018">
    <property type="entry name" value="DOMON_domain"/>
</dbReference>
<dbReference type="GO" id="GO:0005507">
    <property type="term" value="F:copper ion binding"/>
    <property type="evidence" value="ECO:0007669"/>
    <property type="project" value="InterPro"/>
</dbReference>
<evidence type="ECO:0000256" key="6">
    <source>
        <dbReference type="ARBA" id="ARBA00023180"/>
    </source>
</evidence>
<dbReference type="Pfam" id="PF03712">
    <property type="entry name" value="Cu2_monoox_C"/>
    <property type="match status" value="1"/>
</dbReference>